<proteinExistence type="predicted"/>
<keyword evidence="7" id="KW-1185">Reference proteome</keyword>
<evidence type="ECO:0000313" key="7">
    <source>
        <dbReference type="Proteomes" id="UP000276741"/>
    </source>
</evidence>
<feature type="domain" description="Amine oxidase" evidence="4">
    <location>
        <begin position="16"/>
        <end position="532"/>
    </location>
</feature>
<dbReference type="Proteomes" id="UP000616143">
    <property type="component" value="Unassembled WGS sequence"/>
</dbReference>
<organism evidence="5 7">
    <name type="scientific">Sulfodiicoccus acidiphilus</name>
    <dbReference type="NCBI Taxonomy" id="1670455"/>
    <lineage>
        <taxon>Archaea</taxon>
        <taxon>Thermoproteota</taxon>
        <taxon>Thermoprotei</taxon>
        <taxon>Sulfolobales</taxon>
        <taxon>Sulfolobaceae</taxon>
        <taxon>Sulfodiicoccus</taxon>
    </lineage>
</organism>
<dbReference type="KEGG" id="sacd:HS1genome_1300"/>
<dbReference type="InterPro" id="IPR036188">
    <property type="entry name" value="FAD/NAD-bd_sf"/>
</dbReference>
<dbReference type="PROSITE" id="PS51257">
    <property type="entry name" value="PROKAR_LIPOPROTEIN"/>
    <property type="match status" value="1"/>
</dbReference>
<name>A0A348B409_9CREN</name>
<evidence type="ECO:0000313" key="6">
    <source>
        <dbReference type="EMBL" id="GGT88071.1"/>
    </source>
</evidence>
<dbReference type="InterPro" id="IPR002937">
    <property type="entry name" value="Amino_oxidase"/>
</dbReference>
<evidence type="ECO:0000313" key="5">
    <source>
        <dbReference type="EMBL" id="BBD72911.1"/>
    </source>
</evidence>
<evidence type="ECO:0000259" key="4">
    <source>
        <dbReference type="Pfam" id="PF01593"/>
    </source>
</evidence>
<evidence type="ECO:0000256" key="1">
    <source>
        <dbReference type="ARBA" id="ARBA00037217"/>
    </source>
</evidence>
<dbReference type="Proteomes" id="UP000276741">
    <property type="component" value="Chromosome"/>
</dbReference>
<dbReference type="AlphaFoldDB" id="A0A348B409"/>
<reference evidence="7" key="2">
    <citation type="submission" date="2018-04" db="EMBL/GenBank/DDBJ databases">
        <title>Complete genome sequence of Sulfodiicoccus acidiphilus strain HS-1.</title>
        <authorList>
            <person name="Sakai H.D."/>
            <person name="Kurosawa N."/>
        </authorList>
    </citation>
    <scope>NUCLEOTIDE SEQUENCE [LARGE SCALE GENOMIC DNA]</scope>
    <source>
        <strain evidence="7">HS-1</strain>
    </source>
</reference>
<accession>A0A348B409</accession>
<sequence length="549" mass="60176">MEVKYDAVVIGAGHNGLVAACYLAKAGLKVAVVERRSVPGGAAVTEELWPGYKVSRLSYSYSLFSPKIVEDLKLKESGLEVVESDVELFVPFEDGRYLTIWSDPRKTVKEISNFSVKDAEAYLKFEAYWRKVGSALNDLMLSPPPDLTQLVTLSDAISDPIRAVKQLGSLLDMSKAVRAFASHFDNPREAVEVTRTLMFASVHDFLSEYFETEEVKAAFVPRGLIGTMVGPRTPGSAYVLAHHMMGESTGRASSWGYLKGGMGGLSWALTKRARSLGAQVYLGVEVEEILVSDGKVRGVRLGDGRTFEASVVLSNASPKHTIKLIGRDKVDQDYVRAVDRLKDQGCVLKFNAAISELPDYKALPGKGVGPQHRGITSIGPSEDYAERAFDDAKYGRFSREPVLRVVHHSVHDPTMAPPGKHTISIFALYFPYDLKEGDWDSLRDQAADAVIDALSNFAPNFRGSLLQRDVLTPLDLEREFMLPKGNIFHAEITPDQMFSFRPVIGWSSYRTPINGLYLCGSATHPGGGVTGAPGHNAAFTVLRDLGLTR</sequence>
<comment type="subunit">
    <text evidence="2">Interacts with COX5B; this interaction may contribute to localize PYROXD2 to the inner face of the inner mitochondrial membrane.</text>
</comment>
<dbReference type="EMBL" id="AP018553">
    <property type="protein sequence ID" value="BBD72911.1"/>
    <property type="molecule type" value="Genomic_DNA"/>
</dbReference>
<reference evidence="5" key="3">
    <citation type="journal article" date="2019" name="BMC Res. Notes">
        <title>Complete genome sequence of the Sulfodiicoccus acidiphilus strain HS-1T, the first crenarchaeon that lacks polB3, isolated from an acidic hot spring in Ohwaku-dani, Hakone, Japan.</title>
        <authorList>
            <person name="Sakai H.D."/>
            <person name="Kurosawa N."/>
        </authorList>
    </citation>
    <scope>NUCLEOTIDE SEQUENCE</scope>
    <source>
        <strain evidence="5">HS-1</strain>
    </source>
</reference>
<dbReference type="Pfam" id="PF01593">
    <property type="entry name" value="Amino_oxidase"/>
    <property type="match status" value="1"/>
</dbReference>
<dbReference type="SUPFAM" id="SSF51905">
    <property type="entry name" value="FAD/NAD(P)-binding domain"/>
    <property type="match status" value="1"/>
</dbReference>
<evidence type="ECO:0000256" key="2">
    <source>
        <dbReference type="ARBA" id="ARBA00038825"/>
    </source>
</evidence>
<dbReference type="Gene3D" id="3.50.50.60">
    <property type="entry name" value="FAD/NAD(P)-binding domain"/>
    <property type="match status" value="2"/>
</dbReference>
<protein>
    <recommendedName>
        <fullName evidence="3">Pyridine nucleotide-disulfide oxidoreductase domain-containing protein 2</fullName>
    </recommendedName>
</protein>
<reference evidence="6" key="1">
    <citation type="journal article" date="2014" name="Int. J. Syst. Evol. Microbiol.">
        <title>Complete genome sequence of Corynebacterium casei LMG S-19264T (=DSM 44701T), isolated from a smear-ripened cheese.</title>
        <authorList>
            <consortium name="US DOE Joint Genome Institute (JGI-PGF)"/>
            <person name="Walter F."/>
            <person name="Albersmeier A."/>
            <person name="Kalinowski J."/>
            <person name="Ruckert C."/>
        </authorList>
    </citation>
    <scope>NUCLEOTIDE SEQUENCE</scope>
    <source>
        <strain evidence="6">JCM 31740</strain>
    </source>
</reference>
<reference evidence="6" key="4">
    <citation type="submission" date="2020-09" db="EMBL/GenBank/DDBJ databases">
        <authorList>
            <person name="Sun Q."/>
            <person name="Ohkuma M."/>
        </authorList>
    </citation>
    <scope>NUCLEOTIDE SEQUENCE</scope>
    <source>
        <strain evidence="6">JCM 31740</strain>
    </source>
</reference>
<evidence type="ECO:0000256" key="3">
    <source>
        <dbReference type="ARBA" id="ARBA00040298"/>
    </source>
</evidence>
<dbReference type="PANTHER" id="PTHR10668">
    <property type="entry name" value="PHYTOENE DEHYDROGENASE"/>
    <property type="match status" value="1"/>
</dbReference>
<dbReference type="PANTHER" id="PTHR10668:SF103">
    <property type="entry name" value="PYRIDINE NUCLEOTIDE-DISULFIDE OXIDOREDUCTASE DOMAIN-CONTAINING PROTEIN 2"/>
    <property type="match status" value="1"/>
</dbReference>
<dbReference type="EMBL" id="BMQS01000002">
    <property type="protein sequence ID" value="GGT88071.1"/>
    <property type="molecule type" value="Genomic_DNA"/>
</dbReference>
<dbReference type="GO" id="GO:0016491">
    <property type="term" value="F:oxidoreductase activity"/>
    <property type="evidence" value="ECO:0007669"/>
    <property type="project" value="InterPro"/>
</dbReference>
<gene>
    <name evidence="6" type="ORF">GCM10007116_02520</name>
    <name evidence="5" type="ORF">HS1genome_1300</name>
</gene>
<comment type="function">
    <text evidence="1">Probable oxidoreductase that may play a role as regulator of mitochondrial function.</text>
</comment>